<keyword evidence="9 12" id="KW-1133">Transmembrane helix</keyword>
<keyword evidence="15" id="KW-0969">Cilium</keyword>
<dbReference type="GO" id="GO:0006935">
    <property type="term" value="P:chemotaxis"/>
    <property type="evidence" value="ECO:0007669"/>
    <property type="project" value="UniProtKB-KW"/>
</dbReference>
<dbReference type="Pfam" id="PF01618">
    <property type="entry name" value="MotA_ExbB"/>
    <property type="match status" value="1"/>
</dbReference>
<reference evidence="15 16" key="1">
    <citation type="journal article" date="2016" name="Int. J. Syst. Evol. Microbiol.">
        <title>Desulfotomaculum ferrireducens sp. nov., a moderately thermophilic sulfate-reducing and dissimilatory Fe(III)-reducing bacterium isolated from compost.</title>
        <authorList>
            <person name="Yang G."/>
            <person name="Guo J."/>
            <person name="Zhuang L."/>
            <person name="Yuan Y."/>
            <person name="Zhou S."/>
        </authorList>
    </citation>
    <scope>NUCLEOTIDE SEQUENCE [LARGE SCALE GENOMIC DNA]</scope>
    <source>
        <strain evidence="15 16">GSS09</strain>
    </source>
</reference>
<dbReference type="NCBIfam" id="NF005997">
    <property type="entry name" value="PRK08124.1"/>
    <property type="match status" value="1"/>
</dbReference>
<name>A0A1S6IZ15_9FIRM</name>
<keyword evidence="15" id="KW-0966">Cell projection</keyword>
<dbReference type="PANTHER" id="PTHR30433">
    <property type="entry name" value="CHEMOTAXIS PROTEIN MOTA"/>
    <property type="match status" value="1"/>
</dbReference>
<keyword evidence="11 12" id="KW-0472">Membrane</keyword>
<dbReference type="RefSeq" id="WP_077715055.1">
    <property type="nucleotide sequence ID" value="NZ_CP019698.1"/>
</dbReference>
<dbReference type="InterPro" id="IPR047055">
    <property type="entry name" value="MotA-like"/>
</dbReference>
<evidence type="ECO:0000256" key="10">
    <source>
        <dbReference type="ARBA" id="ARBA00023065"/>
    </source>
</evidence>
<evidence type="ECO:0000256" key="2">
    <source>
        <dbReference type="ARBA" id="ARBA00008038"/>
    </source>
</evidence>
<keyword evidence="15" id="KW-0282">Flagellum</keyword>
<proteinExistence type="inferred from homology"/>
<comment type="similarity">
    <text evidence="2">Belongs to the MotA family.</text>
</comment>
<evidence type="ECO:0000313" key="16">
    <source>
        <dbReference type="Proteomes" id="UP000189464"/>
    </source>
</evidence>
<comment type="subcellular location">
    <subcellularLocation>
        <location evidence="1">Cell membrane</location>
        <topology evidence="1">Multi-pass membrane protein</topology>
    </subcellularLocation>
</comment>
<evidence type="ECO:0000256" key="11">
    <source>
        <dbReference type="ARBA" id="ARBA00023136"/>
    </source>
</evidence>
<evidence type="ECO:0000256" key="8">
    <source>
        <dbReference type="ARBA" id="ARBA00022781"/>
    </source>
</evidence>
<accession>A0A1S6IZ15</accession>
<evidence type="ECO:0000313" key="15">
    <source>
        <dbReference type="EMBL" id="AQS60012.1"/>
    </source>
</evidence>
<feature type="transmembrane region" description="Helical" evidence="12">
    <location>
        <begin position="29"/>
        <end position="51"/>
    </location>
</feature>
<dbReference type="KEGG" id="dfg:B0537_13585"/>
<dbReference type="PROSITE" id="PS01307">
    <property type="entry name" value="MOTA"/>
    <property type="match status" value="1"/>
</dbReference>
<evidence type="ECO:0000259" key="14">
    <source>
        <dbReference type="Pfam" id="PF20560"/>
    </source>
</evidence>
<keyword evidence="16" id="KW-1185">Reference proteome</keyword>
<dbReference type="OrthoDB" id="9806929at2"/>
<keyword evidence="6 12" id="KW-0812">Transmembrane</keyword>
<dbReference type="Pfam" id="PF20560">
    <property type="entry name" value="MotA_N"/>
    <property type="match status" value="1"/>
</dbReference>
<dbReference type="EMBL" id="CP019698">
    <property type="protein sequence ID" value="AQS60012.1"/>
    <property type="molecule type" value="Genomic_DNA"/>
</dbReference>
<feature type="domain" description="MotA/TolQ/ExbB proton channel" evidence="13">
    <location>
        <begin position="102"/>
        <end position="220"/>
    </location>
</feature>
<dbReference type="InterPro" id="IPR000540">
    <property type="entry name" value="Flag_MotA_CS"/>
</dbReference>
<dbReference type="STRING" id="1833852.B0537_13585"/>
<evidence type="ECO:0000256" key="1">
    <source>
        <dbReference type="ARBA" id="ARBA00004651"/>
    </source>
</evidence>
<keyword evidence="3" id="KW-0813">Transport</keyword>
<keyword evidence="5" id="KW-0145">Chemotaxis</keyword>
<keyword evidence="8" id="KW-0375">Hydrogen ion transport</keyword>
<evidence type="ECO:0000256" key="9">
    <source>
        <dbReference type="ARBA" id="ARBA00022989"/>
    </source>
</evidence>
<dbReference type="PANTHER" id="PTHR30433:SF3">
    <property type="entry name" value="MOTILITY PROTEIN A"/>
    <property type="match status" value="1"/>
</dbReference>
<keyword evidence="4" id="KW-1003">Cell membrane</keyword>
<keyword evidence="7" id="KW-0283">Flagellar rotation</keyword>
<evidence type="ECO:0000256" key="7">
    <source>
        <dbReference type="ARBA" id="ARBA00022779"/>
    </source>
</evidence>
<organism evidence="15 16">
    <name type="scientific">Desulforamulus ferrireducens</name>
    <dbReference type="NCBI Taxonomy" id="1833852"/>
    <lineage>
        <taxon>Bacteria</taxon>
        <taxon>Bacillati</taxon>
        <taxon>Bacillota</taxon>
        <taxon>Clostridia</taxon>
        <taxon>Eubacteriales</taxon>
        <taxon>Peptococcaceae</taxon>
        <taxon>Desulforamulus</taxon>
    </lineage>
</organism>
<dbReference type="AlphaFoldDB" id="A0A1S6IZ15"/>
<evidence type="ECO:0000256" key="3">
    <source>
        <dbReference type="ARBA" id="ARBA00022448"/>
    </source>
</evidence>
<dbReference type="InterPro" id="IPR002898">
    <property type="entry name" value="MotA_ExbB_proton_chnl"/>
</dbReference>
<evidence type="ECO:0000256" key="6">
    <source>
        <dbReference type="ARBA" id="ARBA00022692"/>
    </source>
</evidence>
<dbReference type="GO" id="GO:0071978">
    <property type="term" value="P:bacterial-type flagellum-dependent swarming motility"/>
    <property type="evidence" value="ECO:0007669"/>
    <property type="project" value="InterPro"/>
</dbReference>
<dbReference type="InterPro" id="IPR046786">
    <property type="entry name" value="MotA_N"/>
</dbReference>
<evidence type="ECO:0000256" key="5">
    <source>
        <dbReference type="ARBA" id="ARBA00022500"/>
    </source>
</evidence>
<feature type="domain" description="Motility protein A N-terminal" evidence="14">
    <location>
        <begin position="6"/>
        <end position="93"/>
    </location>
</feature>
<dbReference type="GO" id="GO:0005886">
    <property type="term" value="C:plasma membrane"/>
    <property type="evidence" value="ECO:0007669"/>
    <property type="project" value="UniProtKB-SubCell"/>
</dbReference>
<protein>
    <submittedName>
        <fullName evidence="15">Flagellar motor protein MotA</fullName>
    </submittedName>
</protein>
<dbReference type="NCBIfam" id="NF006583">
    <property type="entry name" value="PRK09109.1"/>
    <property type="match status" value="1"/>
</dbReference>
<evidence type="ECO:0000256" key="12">
    <source>
        <dbReference type="SAM" id="Phobius"/>
    </source>
</evidence>
<keyword evidence="10" id="KW-0406">Ion transport</keyword>
<gene>
    <name evidence="15" type="ORF">B0537_13585</name>
</gene>
<dbReference type="GO" id="GO:1902600">
    <property type="term" value="P:proton transmembrane transport"/>
    <property type="evidence" value="ECO:0007669"/>
    <property type="project" value="UniProtKB-KW"/>
</dbReference>
<evidence type="ECO:0000256" key="4">
    <source>
        <dbReference type="ARBA" id="ARBA00022475"/>
    </source>
</evidence>
<evidence type="ECO:0000259" key="13">
    <source>
        <dbReference type="Pfam" id="PF01618"/>
    </source>
</evidence>
<feature type="transmembrane region" description="Helical" evidence="12">
    <location>
        <begin position="150"/>
        <end position="171"/>
    </location>
</feature>
<sequence length="267" mass="28958">MEKSTIFGLTLGFLAVGTGLVLKGASLAALWNPAAIMIILVGTAAAVLNAFPMEELKKIPKLIKIVFKEPQVTPKREVVYTFVELATTARREGLLALESKLESIEDPFIRNGMQLVIDGGDAEYVRSLLEEEIYATEERHRAGALIFTQAGTYAPTLGVLGAVVGLIAALGNLTDIEKLGHSIAAAFVATLLGIFTGYVLWHPIANKLKRISKKEMEIKQMIVEGVLAIQAGTSPMAIEQMLMVYLPVSERKPEREERNVQEAQGAA</sequence>
<dbReference type="Proteomes" id="UP000189464">
    <property type="component" value="Chromosome"/>
</dbReference>
<feature type="transmembrane region" description="Helical" evidence="12">
    <location>
        <begin position="183"/>
        <end position="201"/>
    </location>
</feature>